<proteinExistence type="predicted"/>
<dbReference type="AlphaFoldDB" id="A0AA88CYG7"/>
<reference evidence="2" key="1">
    <citation type="submission" date="2023-07" db="EMBL/GenBank/DDBJ databases">
        <title>draft genome sequence of fig (Ficus carica).</title>
        <authorList>
            <person name="Takahashi T."/>
            <person name="Nishimura K."/>
        </authorList>
    </citation>
    <scope>NUCLEOTIDE SEQUENCE</scope>
</reference>
<protein>
    <submittedName>
        <fullName evidence="2">Uncharacterized protein</fullName>
    </submittedName>
</protein>
<feature type="region of interest" description="Disordered" evidence="1">
    <location>
        <begin position="12"/>
        <end position="45"/>
    </location>
</feature>
<accession>A0AA88CYG7</accession>
<name>A0AA88CYG7_FICCA</name>
<evidence type="ECO:0000256" key="1">
    <source>
        <dbReference type="SAM" id="MobiDB-lite"/>
    </source>
</evidence>
<evidence type="ECO:0000313" key="2">
    <source>
        <dbReference type="EMBL" id="GMN34617.1"/>
    </source>
</evidence>
<dbReference type="EMBL" id="BTGU01000005">
    <property type="protein sequence ID" value="GMN34617.1"/>
    <property type="molecule type" value="Genomic_DNA"/>
</dbReference>
<organism evidence="2 3">
    <name type="scientific">Ficus carica</name>
    <name type="common">Common fig</name>
    <dbReference type="NCBI Taxonomy" id="3494"/>
    <lineage>
        <taxon>Eukaryota</taxon>
        <taxon>Viridiplantae</taxon>
        <taxon>Streptophyta</taxon>
        <taxon>Embryophyta</taxon>
        <taxon>Tracheophyta</taxon>
        <taxon>Spermatophyta</taxon>
        <taxon>Magnoliopsida</taxon>
        <taxon>eudicotyledons</taxon>
        <taxon>Gunneridae</taxon>
        <taxon>Pentapetalae</taxon>
        <taxon>rosids</taxon>
        <taxon>fabids</taxon>
        <taxon>Rosales</taxon>
        <taxon>Moraceae</taxon>
        <taxon>Ficeae</taxon>
        <taxon>Ficus</taxon>
    </lineage>
</organism>
<keyword evidence="3" id="KW-1185">Reference proteome</keyword>
<gene>
    <name evidence="2" type="ORF">TIFTF001_004791</name>
</gene>
<feature type="compositionally biased region" description="Polar residues" evidence="1">
    <location>
        <begin position="12"/>
        <end position="38"/>
    </location>
</feature>
<dbReference type="Proteomes" id="UP001187192">
    <property type="component" value="Unassembled WGS sequence"/>
</dbReference>
<sequence length="45" mass="4614">MDGGANGFFSVRTLSSYSPGSDDSAQTQMTCSASSNDSLLPLPGR</sequence>
<evidence type="ECO:0000313" key="3">
    <source>
        <dbReference type="Proteomes" id="UP001187192"/>
    </source>
</evidence>
<comment type="caution">
    <text evidence="2">The sequence shown here is derived from an EMBL/GenBank/DDBJ whole genome shotgun (WGS) entry which is preliminary data.</text>
</comment>